<feature type="chain" id="PRO_5005603190" evidence="8">
    <location>
        <begin position="33"/>
        <end position="292"/>
    </location>
</feature>
<evidence type="ECO:0000256" key="7">
    <source>
        <dbReference type="ARBA" id="ARBA00023288"/>
    </source>
</evidence>
<evidence type="ECO:0000256" key="5">
    <source>
        <dbReference type="ARBA" id="ARBA00022729"/>
    </source>
</evidence>
<evidence type="ECO:0000259" key="9">
    <source>
        <dbReference type="Pfam" id="PF12849"/>
    </source>
</evidence>
<dbReference type="InterPro" id="IPR050811">
    <property type="entry name" value="Phosphate_ABC_transporter"/>
</dbReference>
<comment type="subcellular location">
    <subcellularLocation>
        <location evidence="2">Cell membrane</location>
        <topology evidence="2">Lipid-anchor</topology>
    </subcellularLocation>
</comment>
<feature type="signal peptide" evidence="8">
    <location>
        <begin position="1"/>
        <end position="32"/>
    </location>
</feature>
<proteinExistence type="predicted"/>
<keyword evidence="5 8" id="KW-0732">Signal</keyword>
<dbReference type="GO" id="GO:0006817">
    <property type="term" value="P:phosphate ion transport"/>
    <property type="evidence" value="ECO:0007669"/>
    <property type="project" value="UniProtKB-KW"/>
</dbReference>
<keyword evidence="7" id="KW-0449">Lipoprotein</keyword>
<comment type="function">
    <text evidence="1">Part of the ABC transporter complex PstSACB involved in phosphate import.</text>
</comment>
<evidence type="ECO:0000256" key="4">
    <source>
        <dbReference type="ARBA" id="ARBA00022592"/>
    </source>
</evidence>
<dbReference type="Pfam" id="PF12849">
    <property type="entry name" value="PBP_like_2"/>
    <property type="match status" value="1"/>
</dbReference>
<keyword evidence="6" id="KW-0564">Palmitate</keyword>
<evidence type="ECO:0000256" key="8">
    <source>
        <dbReference type="SAM" id="SignalP"/>
    </source>
</evidence>
<dbReference type="EMBL" id="LILC01000011">
    <property type="protein sequence ID" value="KOO46777.1"/>
    <property type="molecule type" value="Genomic_DNA"/>
</dbReference>
<evidence type="ECO:0000256" key="2">
    <source>
        <dbReference type="ARBA" id="ARBA00004193"/>
    </source>
</evidence>
<reference evidence="11" key="1">
    <citation type="submission" date="2015-08" db="EMBL/GenBank/DDBJ databases">
        <title>Fjat-14210 dsm16467.</title>
        <authorList>
            <person name="Liu B."/>
            <person name="Wang J."/>
            <person name="Zhu Y."/>
            <person name="Liu G."/>
            <person name="Chen Q."/>
            <person name="Chen Z."/>
            <person name="Lan J."/>
            <person name="Che J."/>
            <person name="Ge C."/>
            <person name="Shi H."/>
            <person name="Pan Z."/>
            <person name="Liu X."/>
        </authorList>
    </citation>
    <scope>NUCLEOTIDE SEQUENCE [LARGE SCALE GENOMIC DNA]</scope>
    <source>
        <strain evidence="11">DSM 16467</strain>
    </source>
</reference>
<dbReference type="Gene3D" id="3.40.190.10">
    <property type="entry name" value="Periplasmic binding protein-like II"/>
    <property type="match status" value="2"/>
</dbReference>
<comment type="subunit">
    <text evidence="3">The complex is composed of two ATP-binding proteins (PstB), two transmembrane proteins (PstC and PstA) and a solute-binding protein (PstS).</text>
</comment>
<dbReference type="CDD" id="cd13653">
    <property type="entry name" value="PBP2_phosphate_like_1"/>
    <property type="match status" value="1"/>
</dbReference>
<feature type="domain" description="PBP" evidence="9">
    <location>
        <begin position="37"/>
        <end position="271"/>
    </location>
</feature>
<sequence>MLTQKLIRKFAGITIASSLLVGAGAGSYSANAATVKEAASNKIVIAGSTALLPLTQQAAKGFKKENPSVSISVSGSSSIAGPQSVTKGSATIGACDWDATKSVGGFKAFKGLKAHKIAVIPFATVVNAKNSVKNLTTAQLQGIFSGKIKNWKQVGGKDADIVVVNRAYGSGTRVNYQDKALKGKDFMSKGSHYKEVKSNGDMITSVKENPNAIGYTDLAYVKSGIKALSYNGVAASTSNVLSKKYPVYGYGYLLTKGEPSGKNAAFIKYIQGAKFQKGTLKKMKFIPISAVK</sequence>
<evidence type="ECO:0000256" key="3">
    <source>
        <dbReference type="ARBA" id="ARBA00011529"/>
    </source>
</evidence>
<dbReference type="OrthoDB" id="9790048at2"/>
<evidence type="ECO:0000313" key="11">
    <source>
        <dbReference type="Proteomes" id="UP000037558"/>
    </source>
</evidence>
<dbReference type="InterPro" id="IPR024370">
    <property type="entry name" value="PBP_domain"/>
</dbReference>
<evidence type="ECO:0000313" key="10">
    <source>
        <dbReference type="EMBL" id="KOO46777.1"/>
    </source>
</evidence>
<evidence type="ECO:0000256" key="1">
    <source>
        <dbReference type="ARBA" id="ARBA00002841"/>
    </source>
</evidence>
<dbReference type="PATRIC" id="fig|284581.3.peg.3560"/>
<gene>
    <name evidence="10" type="ORF">AMD01_07560</name>
</gene>
<dbReference type="GO" id="GO:0005886">
    <property type="term" value="C:plasma membrane"/>
    <property type="evidence" value="ECO:0007669"/>
    <property type="project" value="UniProtKB-SubCell"/>
</dbReference>
<dbReference type="Proteomes" id="UP000037558">
    <property type="component" value="Unassembled WGS sequence"/>
</dbReference>
<comment type="caution">
    <text evidence="10">The sequence shown here is derived from an EMBL/GenBank/DDBJ whole genome shotgun (WGS) entry which is preliminary data.</text>
</comment>
<dbReference type="SUPFAM" id="SSF53850">
    <property type="entry name" value="Periplasmic binding protein-like II"/>
    <property type="match status" value="1"/>
</dbReference>
<keyword evidence="4" id="KW-0813">Transport</keyword>
<dbReference type="PANTHER" id="PTHR30570">
    <property type="entry name" value="PERIPLASMIC PHOSPHATE BINDING COMPONENT OF PHOSPHATE ABC TRANSPORTER"/>
    <property type="match status" value="1"/>
</dbReference>
<organism evidence="10 11">
    <name type="scientific">Priestia koreensis</name>
    <dbReference type="NCBI Taxonomy" id="284581"/>
    <lineage>
        <taxon>Bacteria</taxon>
        <taxon>Bacillati</taxon>
        <taxon>Bacillota</taxon>
        <taxon>Bacilli</taxon>
        <taxon>Bacillales</taxon>
        <taxon>Bacillaceae</taxon>
        <taxon>Priestia</taxon>
    </lineage>
</organism>
<protein>
    <submittedName>
        <fullName evidence="10">Phosphate ABC transporter substrate-binding protein</fullName>
    </submittedName>
</protein>
<dbReference type="AlphaFoldDB" id="A0A0M0L7B1"/>
<dbReference type="STRING" id="284581.AMD01_07560"/>
<keyword evidence="11" id="KW-1185">Reference proteome</keyword>
<accession>A0A0M0L7B1</accession>
<keyword evidence="4" id="KW-0592">Phosphate transport</keyword>
<dbReference type="RefSeq" id="WP_053400782.1">
    <property type="nucleotide sequence ID" value="NZ_JAUKEN010000001.1"/>
</dbReference>
<evidence type="ECO:0000256" key="6">
    <source>
        <dbReference type="ARBA" id="ARBA00023139"/>
    </source>
</evidence>
<name>A0A0M0L7B1_9BACI</name>
<dbReference type="PANTHER" id="PTHR30570:SF4">
    <property type="entry name" value="PHOSPHATE-BINDING PROTEIN PSTS 1"/>
    <property type="match status" value="1"/>
</dbReference>